<reference evidence="2" key="1">
    <citation type="submission" date="2016-10" db="EMBL/GenBank/DDBJ databases">
        <authorList>
            <person name="Varghese N."/>
            <person name="Submissions S."/>
        </authorList>
    </citation>
    <scope>NUCLEOTIDE SEQUENCE [LARGE SCALE GENOMIC DNA]</scope>
    <source>
        <strain evidence="2">DS-12</strain>
    </source>
</reference>
<name>A0A1I5CTL7_9FLAO</name>
<dbReference type="AlphaFoldDB" id="A0A1I5CTL7"/>
<dbReference type="STRING" id="913024.SAMN05421741_11346"/>
<proteinExistence type="predicted"/>
<dbReference type="Proteomes" id="UP000199036">
    <property type="component" value="Unassembled WGS sequence"/>
</dbReference>
<dbReference type="EMBL" id="FOVI01000013">
    <property type="protein sequence ID" value="SFN90001.1"/>
    <property type="molecule type" value="Genomic_DNA"/>
</dbReference>
<evidence type="ECO:0000313" key="1">
    <source>
        <dbReference type="EMBL" id="SFN90001.1"/>
    </source>
</evidence>
<gene>
    <name evidence="1" type="ORF">SAMN05421741_11346</name>
</gene>
<organism evidence="1 2">
    <name type="scientific">Paenimyroides ummariense</name>
    <dbReference type="NCBI Taxonomy" id="913024"/>
    <lineage>
        <taxon>Bacteria</taxon>
        <taxon>Pseudomonadati</taxon>
        <taxon>Bacteroidota</taxon>
        <taxon>Flavobacteriia</taxon>
        <taxon>Flavobacteriales</taxon>
        <taxon>Flavobacteriaceae</taxon>
        <taxon>Paenimyroides</taxon>
    </lineage>
</organism>
<accession>A0A1I5CTL7</accession>
<protein>
    <submittedName>
        <fullName evidence="1">Uncharacterized protein</fullName>
    </submittedName>
</protein>
<sequence>MRKYNFKYSKLIKKDSLEKIKSRILYKIFYKIFFYASKIHKEIPGDIAYWTGYKIAESYYENSSDKKRTLK</sequence>
<evidence type="ECO:0000313" key="2">
    <source>
        <dbReference type="Proteomes" id="UP000199036"/>
    </source>
</evidence>
<keyword evidence="2" id="KW-1185">Reference proteome</keyword>